<dbReference type="GO" id="GO:0046103">
    <property type="term" value="P:inosine biosynthetic process"/>
    <property type="evidence" value="ECO:0007669"/>
    <property type="project" value="TreeGrafter"/>
</dbReference>
<organism evidence="10 11">
    <name type="scientific">Toxocara canis</name>
    <name type="common">Canine roundworm</name>
    <dbReference type="NCBI Taxonomy" id="6265"/>
    <lineage>
        <taxon>Eukaryota</taxon>
        <taxon>Metazoa</taxon>
        <taxon>Ecdysozoa</taxon>
        <taxon>Nematoda</taxon>
        <taxon>Chromadorea</taxon>
        <taxon>Rhabditida</taxon>
        <taxon>Spirurina</taxon>
        <taxon>Ascaridomorpha</taxon>
        <taxon>Ascaridoidea</taxon>
        <taxon>Toxocaridae</taxon>
        <taxon>Toxocara</taxon>
    </lineage>
</organism>
<keyword evidence="7" id="KW-0378">Hydrolase</keyword>
<evidence type="ECO:0000256" key="6">
    <source>
        <dbReference type="ARBA" id="ARBA00022723"/>
    </source>
</evidence>
<dbReference type="EMBL" id="JPKZ01000759">
    <property type="protein sequence ID" value="KHN85546.1"/>
    <property type="molecule type" value="Genomic_DNA"/>
</dbReference>
<dbReference type="NCBIfam" id="TIGR01430">
    <property type="entry name" value="aden_deam"/>
    <property type="match status" value="1"/>
</dbReference>
<dbReference type="GO" id="GO:0046872">
    <property type="term" value="F:metal ion binding"/>
    <property type="evidence" value="ECO:0007669"/>
    <property type="project" value="UniProtKB-KW"/>
</dbReference>
<reference evidence="10 11" key="1">
    <citation type="submission" date="2014-11" db="EMBL/GenBank/DDBJ databases">
        <title>Genetic blueprint of the zoonotic pathogen Toxocara canis.</title>
        <authorList>
            <person name="Zhu X.-Q."/>
            <person name="Korhonen P.K."/>
            <person name="Cai H."/>
            <person name="Young N.D."/>
            <person name="Nejsum P."/>
            <person name="von Samson-Himmelstjerna G."/>
            <person name="Boag P.R."/>
            <person name="Tan P."/>
            <person name="Li Q."/>
            <person name="Min J."/>
            <person name="Yang Y."/>
            <person name="Wang X."/>
            <person name="Fang X."/>
            <person name="Hall R.S."/>
            <person name="Hofmann A."/>
            <person name="Sternberg P.W."/>
            <person name="Jex A.R."/>
            <person name="Gasser R.B."/>
        </authorList>
    </citation>
    <scope>NUCLEOTIDE SEQUENCE [LARGE SCALE GENOMIC DNA]</scope>
    <source>
        <strain evidence="10">PN_DK_2014</strain>
    </source>
</reference>
<dbReference type="GO" id="GO:0004000">
    <property type="term" value="F:adenosine deaminase activity"/>
    <property type="evidence" value="ECO:0007669"/>
    <property type="project" value="TreeGrafter"/>
</dbReference>
<dbReference type="GO" id="GO:0005829">
    <property type="term" value="C:cytosol"/>
    <property type="evidence" value="ECO:0007669"/>
    <property type="project" value="TreeGrafter"/>
</dbReference>
<proteinExistence type="inferred from homology"/>
<comment type="cofactor">
    <cofactor evidence="1">
        <name>Zn(2+)</name>
        <dbReference type="ChEBI" id="CHEBI:29105"/>
    </cofactor>
</comment>
<dbReference type="GO" id="GO:0009897">
    <property type="term" value="C:external side of plasma membrane"/>
    <property type="evidence" value="ECO:0007669"/>
    <property type="project" value="TreeGrafter"/>
</dbReference>
<dbReference type="GO" id="GO:0060169">
    <property type="term" value="P:negative regulation of adenosine receptor signaling pathway"/>
    <property type="evidence" value="ECO:0007669"/>
    <property type="project" value="TreeGrafter"/>
</dbReference>
<dbReference type="PANTHER" id="PTHR11409:SF43">
    <property type="entry name" value="ADENOSINE DEAMINASE"/>
    <property type="match status" value="1"/>
</dbReference>
<dbReference type="AlphaFoldDB" id="A0A0B2VPT6"/>
<keyword evidence="11" id="KW-1185">Reference proteome</keyword>
<dbReference type="InterPro" id="IPR032466">
    <property type="entry name" value="Metal_Hydrolase"/>
</dbReference>
<keyword evidence="8" id="KW-0862">Zinc</keyword>
<dbReference type="Gene3D" id="3.20.20.140">
    <property type="entry name" value="Metal-dependent hydrolases"/>
    <property type="match status" value="1"/>
</dbReference>
<evidence type="ECO:0000256" key="1">
    <source>
        <dbReference type="ARBA" id="ARBA00001947"/>
    </source>
</evidence>
<dbReference type="SUPFAM" id="SSF51556">
    <property type="entry name" value="Metallo-dependent hydrolases"/>
    <property type="match status" value="1"/>
</dbReference>
<dbReference type="PANTHER" id="PTHR11409">
    <property type="entry name" value="ADENOSINE DEAMINASE"/>
    <property type="match status" value="1"/>
</dbReference>
<dbReference type="GO" id="GO:0006154">
    <property type="term" value="P:adenosine catabolic process"/>
    <property type="evidence" value="ECO:0007669"/>
    <property type="project" value="TreeGrafter"/>
</dbReference>
<dbReference type="InterPro" id="IPR006330">
    <property type="entry name" value="Ado/ade_deaminase"/>
</dbReference>
<keyword evidence="6" id="KW-0479">Metal-binding</keyword>
<evidence type="ECO:0000256" key="5">
    <source>
        <dbReference type="ARBA" id="ARBA00018099"/>
    </source>
</evidence>
<evidence type="ECO:0000256" key="3">
    <source>
        <dbReference type="ARBA" id="ARBA00006676"/>
    </source>
</evidence>
<evidence type="ECO:0000313" key="11">
    <source>
        <dbReference type="Proteomes" id="UP000031036"/>
    </source>
</evidence>
<dbReference type="GO" id="GO:0043103">
    <property type="term" value="P:hypoxanthine salvage"/>
    <property type="evidence" value="ECO:0007669"/>
    <property type="project" value="TreeGrafter"/>
</dbReference>
<comment type="subcellular location">
    <subcellularLocation>
        <location evidence="2">Cell membrane</location>
        <topology evidence="2">Peripheral membrane protein</topology>
        <orientation evidence="2">Extracellular side</orientation>
    </subcellularLocation>
</comment>
<dbReference type="InterPro" id="IPR006650">
    <property type="entry name" value="A/AMP_deam_AS"/>
</dbReference>
<dbReference type="InterPro" id="IPR001365">
    <property type="entry name" value="A_deaminase_dom"/>
</dbReference>
<evidence type="ECO:0000256" key="4">
    <source>
        <dbReference type="ARBA" id="ARBA00012784"/>
    </source>
</evidence>
<dbReference type="FunFam" id="3.20.20.140:FF:000057">
    <property type="entry name" value="Adenosine deaminase"/>
    <property type="match status" value="1"/>
</dbReference>
<dbReference type="GO" id="GO:0009168">
    <property type="term" value="P:purine ribonucleoside monophosphate biosynthetic process"/>
    <property type="evidence" value="ECO:0007669"/>
    <property type="project" value="InterPro"/>
</dbReference>
<dbReference type="EC" id="3.5.4.4" evidence="4"/>
<dbReference type="Proteomes" id="UP000031036">
    <property type="component" value="Unassembled WGS sequence"/>
</dbReference>
<evidence type="ECO:0000256" key="2">
    <source>
        <dbReference type="ARBA" id="ARBA00004296"/>
    </source>
</evidence>
<accession>A0A0B2VPT6</accession>
<dbReference type="Pfam" id="PF00962">
    <property type="entry name" value="A_deaminase"/>
    <property type="match status" value="1"/>
</dbReference>
<dbReference type="OrthoDB" id="272271at2759"/>
<evidence type="ECO:0000313" key="10">
    <source>
        <dbReference type="EMBL" id="KHN85546.1"/>
    </source>
</evidence>
<evidence type="ECO:0000259" key="9">
    <source>
        <dbReference type="Pfam" id="PF00962"/>
    </source>
</evidence>
<comment type="similarity">
    <text evidence="3">Belongs to the metallo-dependent hydrolases superfamily. Adenosine and AMP deaminases family.</text>
</comment>
<evidence type="ECO:0000256" key="7">
    <source>
        <dbReference type="ARBA" id="ARBA00022801"/>
    </source>
</evidence>
<dbReference type="OMA" id="NHFTIHA"/>
<dbReference type="PROSITE" id="PS00485">
    <property type="entry name" value="A_DEAMINASE"/>
    <property type="match status" value="1"/>
</dbReference>
<name>A0A0B2VPT6_TOXCA</name>
<feature type="domain" description="Adenosine deaminase" evidence="9">
    <location>
        <begin position="25"/>
        <end position="371"/>
    </location>
</feature>
<comment type="caution">
    <text evidence="10">The sequence shown here is derived from an EMBL/GenBank/DDBJ whole genome shotgun (WGS) entry which is preliminary data.</text>
</comment>
<gene>
    <name evidence="10" type="primary">ada</name>
    <name evidence="10" type="ORF">Tcan_18899</name>
</gene>
<protein>
    <recommendedName>
        <fullName evidence="5">Adenosine deaminase</fullName>
        <ecNumber evidence="4">3.5.4.4</ecNumber>
    </recommendedName>
</protein>
<sequence length="377" mass="41682">MTGDATQSVPIIPLTSDVAKDLKFPKVELHLHLDGGVRHKTLLELSLSKDLDLKGAKTVEDVRNVVTVHAPTTLSKMLIPFDIFLPVIVGDKDAIERIAYELCEDQYKQGVIYFEARYSPHLLCNTVNNHASTLPGGVFMKKGPLEPRGVVEAVKRGFDRGEAAFGIKARSILCCICGYPDWNHEVLELAQSLASQGVVGIDVAGCSRGADEQYEPNILSIFQEAAKRGIHRTMHAGESGGAKEVVRAIEDMKAERIGHGYRLLRDESAYQKYAVQQRVHLETCPYSSVMTGSVPLDWPHHPIARFAADDVNFSINTDDPTCFENTIMTEYQLAYKQIGLSKLQLWKCSLNAAQSSFAQEDVKNEIIAKIMAAKPND</sequence>
<evidence type="ECO:0000256" key="8">
    <source>
        <dbReference type="ARBA" id="ARBA00022833"/>
    </source>
</evidence>
<dbReference type="STRING" id="6265.A0A0B2VPT6"/>